<comment type="caution">
    <text evidence="2">The sequence shown here is derived from an EMBL/GenBank/DDBJ whole genome shotgun (WGS) entry which is preliminary data.</text>
</comment>
<dbReference type="Proteomes" id="UP001156691">
    <property type="component" value="Unassembled WGS sequence"/>
</dbReference>
<evidence type="ECO:0000313" key="3">
    <source>
        <dbReference type="Proteomes" id="UP001156691"/>
    </source>
</evidence>
<sequence length="96" mass="9884">MTKRTLIARAINLAAGSTLVASMAAAMTTTAAAQADAHSSQDICVRGSVTVPHACPSTIDPALASSDEFMPIHTDNPKEDSVGAIYWLSARPSSAL</sequence>
<accession>A0ABQ5W1K7</accession>
<dbReference type="RefSeq" id="WP_284339420.1">
    <property type="nucleotide sequence ID" value="NZ_BSNS01000007.1"/>
</dbReference>
<feature type="chain" id="PRO_5045435642" description="DUF680 domain-containing protein" evidence="1">
    <location>
        <begin position="34"/>
        <end position="96"/>
    </location>
</feature>
<protein>
    <recommendedName>
        <fullName evidence="4">DUF680 domain-containing protein</fullName>
    </recommendedName>
</protein>
<keyword evidence="3" id="KW-1185">Reference proteome</keyword>
<evidence type="ECO:0008006" key="4">
    <source>
        <dbReference type="Google" id="ProtNLM"/>
    </source>
</evidence>
<feature type="signal peptide" evidence="1">
    <location>
        <begin position="1"/>
        <end position="33"/>
    </location>
</feature>
<dbReference type="EMBL" id="BSNS01000007">
    <property type="protein sequence ID" value="GLQ53972.1"/>
    <property type="molecule type" value="Genomic_DNA"/>
</dbReference>
<organism evidence="2 3">
    <name type="scientific">Devosia nitrariae</name>
    <dbReference type="NCBI Taxonomy" id="2071872"/>
    <lineage>
        <taxon>Bacteria</taxon>
        <taxon>Pseudomonadati</taxon>
        <taxon>Pseudomonadota</taxon>
        <taxon>Alphaproteobacteria</taxon>
        <taxon>Hyphomicrobiales</taxon>
        <taxon>Devosiaceae</taxon>
        <taxon>Devosia</taxon>
    </lineage>
</organism>
<reference evidence="3" key="1">
    <citation type="journal article" date="2019" name="Int. J. Syst. Evol. Microbiol.">
        <title>The Global Catalogue of Microorganisms (GCM) 10K type strain sequencing project: providing services to taxonomists for standard genome sequencing and annotation.</title>
        <authorList>
            <consortium name="The Broad Institute Genomics Platform"/>
            <consortium name="The Broad Institute Genome Sequencing Center for Infectious Disease"/>
            <person name="Wu L."/>
            <person name="Ma J."/>
        </authorList>
    </citation>
    <scope>NUCLEOTIDE SEQUENCE [LARGE SCALE GENOMIC DNA]</scope>
    <source>
        <strain evidence="3">NBRC 112416</strain>
    </source>
</reference>
<evidence type="ECO:0000313" key="2">
    <source>
        <dbReference type="EMBL" id="GLQ53972.1"/>
    </source>
</evidence>
<evidence type="ECO:0000256" key="1">
    <source>
        <dbReference type="SAM" id="SignalP"/>
    </source>
</evidence>
<proteinExistence type="predicted"/>
<keyword evidence="1" id="KW-0732">Signal</keyword>
<name>A0ABQ5W1K7_9HYPH</name>
<gene>
    <name evidence="2" type="ORF">GCM10010862_12310</name>
</gene>